<organism evidence="10 11">
    <name type="scientific">Striga asiatica</name>
    <name type="common">Asiatic witchweed</name>
    <name type="synonym">Buchnera asiatica</name>
    <dbReference type="NCBI Taxonomy" id="4170"/>
    <lineage>
        <taxon>Eukaryota</taxon>
        <taxon>Viridiplantae</taxon>
        <taxon>Streptophyta</taxon>
        <taxon>Embryophyta</taxon>
        <taxon>Tracheophyta</taxon>
        <taxon>Spermatophyta</taxon>
        <taxon>Magnoliopsida</taxon>
        <taxon>eudicotyledons</taxon>
        <taxon>Gunneridae</taxon>
        <taxon>Pentapetalae</taxon>
        <taxon>asterids</taxon>
        <taxon>lamiids</taxon>
        <taxon>Lamiales</taxon>
        <taxon>Orobanchaceae</taxon>
        <taxon>Buchnereae</taxon>
        <taxon>Striga</taxon>
    </lineage>
</organism>
<evidence type="ECO:0000256" key="7">
    <source>
        <dbReference type="SAM" id="Phobius"/>
    </source>
</evidence>
<comment type="similarity">
    <text evidence="2">Belongs to the ABC transporter superfamily. ABCG family. Eye pigment precursor importer (TC 3.A.1.204) subfamily.</text>
</comment>
<feature type="transmembrane region" description="Helical" evidence="7">
    <location>
        <begin position="297"/>
        <end position="317"/>
    </location>
</feature>
<comment type="subcellular location">
    <subcellularLocation>
        <location evidence="1">Membrane</location>
        <topology evidence="1">Multi-pass membrane protein</topology>
    </subcellularLocation>
</comment>
<dbReference type="PANTHER" id="PTHR48042:SF4">
    <property type="entry name" value="ABC TRANSPORTER DOMAIN-CONTAINING PROTEIN"/>
    <property type="match status" value="1"/>
</dbReference>
<evidence type="ECO:0000256" key="2">
    <source>
        <dbReference type="ARBA" id="ARBA00005814"/>
    </source>
</evidence>
<evidence type="ECO:0000256" key="3">
    <source>
        <dbReference type="ARBA" id="ARBA00022448"/>
    </source>
</evidence>
<evidence type="ECO:0000259" key="9">
    <source>
        <dbReference type="Pfam" id="PF01061"/>
    </source>
</evidence>
<dbReference type="AlphaFoldDB" id="A0A5A7PB62"/>
<feature type="domain" description="ABC transporter" evidence="8">
    <location>
        <begin position="2"/>
        <end position="93"/>
    </location>
</feature>
<feature type="transmembrane region" description="Helical" evidence="7">
    <location>
        <begin position="263"/>
        <end position="285"/>
    </location>
</feature>
<dbReference type="InterPro" id="IPR052215">
    <property type="entry name" value="Plant_ABCG"/>
</dbReference>
<dbReference type="PANTHER" id="PTHR48042">
    <property type="entry name" value="ABC TRANSPORTER G FAMILY MEMBER 11"/>
    <property type="match status" value="1"/>
</dbReference>
<dbReference type="EMBL" id="BKCP01004294">
    <property type="protein sequence ID" value="GER30069.1"/>
    <property type="molecule type" value="Genomic_DNA"/>
</dbReference>
<keyword evidence="6 7" id="KW-0472">Membrane</keyword>
<dbReference type="Pfam" id="PF01061">
    <property type="entry name" value="ABC2_membrane"/>
    <property type="match status" value="1"/>
</dbReference>
<sequence>AYVTQEDTLTWTLTVKEAVYFSAQLQLPSTMSESEKRENAERAIREMGLHDSTGTRIGDFGRKGLSNGQRRRLSICIELLKRPRLLFLDEPTSGLDSAASYFIMKRIVQVAREYELTVLSSIHQPVSEVFRLLDGLCLLSSGRMVYFGPTSLANEVVFRNKRFSVSCFANPADHYLRIINADFDEDIECGGAGNRLGTEEVIDLLVRSYSSFGTCKQMKALISEIHKHDGGPTEKNGQTTLFDQCLILTKRSFINMYRDLGYYWLRLAIYIALCTGLGSVFYNIGNSYNSIHERGSLLMFVASLLTIMAIGGFPSFVHDLKHFIGMLTKDCTRMNLKGTVYFGAPSSAVDGETVLRDVWQVEMGYSKWVDLGVLFGMVLVYRFVFFVAIKIRGKSAD</sequence>
<dbReference type="GO" id="GO:0016887">
    <property type="term" value="F:ATP hydrolysis activity"/>
    <property type="evidence" value="ECO:0007669"/>
    <property type="project" value="InterPro"/>
</dbReference>
<feature type="domain" description="ABC-2 type transporter transmembrane" evidence="9">
    <location>
        <begin position="244"/>
        <end position="323"/>
    </location>
</feature>
<dbReference type="OrthoDB" id="66620at2759"/>
<dbReference type="Pfam" id="PF00005">
    <property type="entry name" value="ABC_tran"/>
    <property type="match status" value="1"/>
</dbReference>
<evidence type="ECO:0000256" key="5">
    <source>
        <dbReference type="ARBA" id="ARBA00022989"/>
    </source>
</evidence>
<evidence type="ECO:0000259" key="8">
    <source>
        <dbReference type="Pfam" id="PF00005"/>
    </source>
</evidence>
<feature type="transmembrane region" description="Helical" evidence="7">
    <location>
        <begin position="368"/>
        <end position="389"/>
    </location>
</feature>
<dbReference type="SUPFAM" id="SSF52540">
    <property type="entry name" value="P-loop containing nucleoside triphosphate hydrolases"/>
    <property type="match status" value="1"/>
</dbReference>
<dbReference type="InterPro" id="IPR027417">
    <property type="entry name" value="P-loop_NTPase"/>
</dbReference>
<dbReference type="Proteomes" id="UP000325081">
    <property type="component" value="Unassembled WGS sequence"/>
</dbReference>
<keyword evidence="11" id="KW-1185">Reference proteome</keyword>
<reference evidence="11" key="1">
    <citation type="journal article" date="2019" name="Curr. Biol.">
        <title>Genome Sequence of Striga asiatica Provides Insight into the Evolution of Plant Parasitism.</title>
        <authorList>
            <person name="Yoshida S."/>
            <person name="Kim S."/>
            <person name="Wafula E.K."/>
            <person name="Tanskanen J."/>
            <person name="Kim Y.M."/>
            <person name="Honaas L."/>
            <person name="Yang Z."/>
            <person name="Spallek T."/>
            <person name="Conn C.E."/>
            <person name="Ichihashi Y."/>
            <person name="Cheong K."/>
            <person name="Cui S."/>
            <person name="Der J.P."/>
            <person name="Gundlach H."/>
            <person name="Jiao Y."/>
            <person name="Hori C."/>
            <person name="Ishida J.K."/>
            <person name="Kasahara H."/>
            <person name="Kiba T."/>
            <person name="Kim M.S."/>
            <person name="Koo N."/>
            <person name="Laohavisit A."/>
            <person name="Lee Y.H."/>
            <person name="Lumba S."/>
            <person name="McCourt P."/>
            <person name="Mortimer J.C."/>
            <person name="Mutuku J.M."/>
            <person name="Nomura T."/>
            <person name="Sasaki-Sekimoto Y."/>
            <person name="Seto Y."/>
            <person name="Wang Y."/>
            <person name="Wakatake T."/>
            <person name="Sakakibara H."/>
            <person name="Demura T."/>
            <person name="Yamaguchi S."/>
            <person name="Yoneyama K."/>
            <person name="Manabe R.I."/>
            <person name="Nelson D.C."/>
            <person name="Schulman A.H."/>
            <person name="Timko M.P."/>
            <person name="dePamphilis C.W."/>
            <person name="Choi D."/>
            <person name="Shirasu K."/>
        </authorList>
    </citation>
    <scope>NUCLEOTIDE SEQUENCE [LARGE SCALE GENOMIC DNA]</scope>
    <source>
        <strain evidence="11">cv. UVA1</strain>
    </source>
</reference>
<dbReference type="Gene3D" id="3.40.50.300">
    <property type="entry name" value="P-loop containing nucleotide triphosphate hydrolases"/>
    <property type="match status" value="1"/>
</dbReference>
<dbReference type="GO" id="GO:0005524">
    <property type="term" value="F:ATP binding"/>
    <property type="evidence" value="ECO:0007669"/>
    <property type="project" value="InterPro"/>
</dbReference>
<keyword evidence="4 7" id="KW-0812">Transmembrane</keyword>
<evidence type="ECO:0000256" key="1">
    <source>
        <dbReference type="ARBA" id="ARBA00004141"/>
    </source>
</evidence>
<keyword evidence="5 7" id="KW-1133">Transmembrane helix</keyword>
<evidence type="ECO:0000256" key="6">
    <source>
        <dbReference type="ARBA" id="ARBA00023136"/>
    </source>
</evidence>
<gene>
    <name evidence="10" type="ORF">STAS_05974</name>
</gene>
<proteinExistence type="inferred from homology"/>
<evidence type="ECO:0000313" key="11">
    <source>
        <dbReference type="Proteomes" id="UP000325081"/>
    </source>
</evidence>
<feature type="non-terminal residue" evidence="10">
    <location>
        <position position="1"/>
    </location>
</feature>
<dbReference type="InterPro" id="IPR013525">
    <property type="entry name" value="ABC2_TM"/>
</dbReference>
<dbReference type="GO" id="GO:0016020">
    <property type="term" value="C:membrane"/>
    <property type="evidence" value="ECO:0007669"/>
    <property type="project" value="UniProtKB-SubCell"/>
</dbReference>
<evidence type="ECO:0000256" key="4">
    <source>
        <dbReference type="ARBA" id="ARBA00022692"/>
    </source>
</evidence>
<accession>A0A5A7PB62</accession>
<keyword evidence="3" id="KW-0813">Transport</keyword>
<evidence type="ECO:0000313" key="10">
    <source>
        <dbReference type="EMBL" id="GER30069.1"/>
    </source>
</evidence>
<dbReference type="InterPro" id="IPR003439">
    <property type="entry name" value="ABC_transporter-like_ATP-bd"/>
</dbReference>
<name>A0A5A7PB62_STRAF</name>
<protein>
    <submittedName>
        <fullName evidence="10">ABC transporter</fullName>
    </submittedName>
</protein>
<comment type="caution">
    <text evidence="10">The sequence shown here is derived from an EMBL/GenBank/DDBJ whole genome shotgun (WGS) entry which is preliminary data.</text>
</comment>
<dbReference type="GO" id="GO:0140359">
    <property type="term" value="F:ABC-type transporter activity"/>
    <property type="evidence" value="ECO:0007669"/>
    <property type="project" value="InterPro"/>
</dbReference>